<reference evidence="2 3" key="1">
    <citation type="journal article" date="2018" name="Aquat. Microb. Ecol.">
        <title>Gammaproteobacterial methanotrophs dominate.</title>
        <authorList>
            <person name="Rissanen A.J."/>
            <person name="Saarenheimo J."/>
            <person name="Tiirola M."/>
            <person name="Peura S."/>
            <person name="Aalto S.L."/>
            <person name="Karvinen A."/>
            <person name="Nykanen H."/>
        </authorList>
    </citation>
    <scope>NUCLEOTIDE SEQUENCE [LARGE SCALE GENOMIC DNA]</scope>
    <source>
        <strain evidence="2">AMbin10</strain>
    </source>
</reference>
<feature type="region of interest" description="Disordered" evidence="1">
    <location>
        <begin position="1"/>
        <end position="20"/>
    </location>
</feature>
<comment type="caution">
    <text evidence="2">The sequence shown here is derived from an EMBL/GenBank/DDBJ whole genome shotgun (WGS) entry which is preliminary data.</text>
</comment>
<dbReference type="Proteomes" id="UP000249396">
    <property type="component" value="Unassembled WGS sequence"/>
</dbReference>
<gene>
    <name evidence="2" type="ORF">DM484_12430</name>
</gene>
<proteinExistence type="predicted"/>
<evidence type="ECO:0000256" key="1">
    <source>
        <dbReference type="SAM" id="MobiDB-lite"/>
    </source>
</evidence>
<dbReference type="AlphaFoldDB" id="A0A2W4SU29"/>
<evidence type="ECO:0000313" key="2">
    <source>
        <dbReference type="EMBL" id="PZN78680.1"/>
    </source>
</evidence>
<protein>
    <submittedName>
        <fullName evidence="2">Uncharacterized protein</fullName>
    </submittedName>
</protein>
<evidence type="ECO:0000313" key="3">
    <source>
        <dbReference type="Proteomes" id="UP000249396"/>
    </source>
</evidence>
<accession>A0A2W4SU29</accession>
<sequence>MPKSSVHGWQTTDHDRCPGVQGRETTGWQVILIKHLHNWLATVHGLDFGIPAEMTAFLA</sequence>
<dbReference type="EMBL" id="QJPH01000314">
    <property type="protein sequence ID" value="PZN78680.1"/>
    <property type="molecule type" value="Genomic_DNA"/>
</dbReference>
<name>A0A2W4SU29_9GAMM</name>
<organism evidence="2 3">
    <name type="scientific">Candidatus Methylumidiphilus alinenensis</name>
    <dbReference type="NCBI Taxonomy" id="2202197"/>
    <lineage>
        <taxon>Bacteria</taxon>
        <taxon>Pseudomonadati</taxon>
        <taxon>Pseudomonadota</taxon>
        <taxon>Gammaproteobacteria</taxon>
        <taxon>Methylococcales</taxon>
        <taxon>Candidatus Methylumidiphilus</taxon>
    </lineage>
</organism>